<proteinExistence type="predicted"/>
<keyword evidence="5" id="KW-0520">NAD</keyword>
<feature type="domain" description="RCK C-terminal" evidence="8">
    <location>
        <begin position="141"/>
        <end position="227"/>
    </location>
</feature>
<evidence type="ECO:0000313" key="9">
    <source>
        <dbReference type="EMBL" id="QCX40097.1"/>
    </source>
</evidence>
<dbReference type="InterPro" id="IPR003148">
    <property type="entry name" value="RCK_N"/>
</dbReference>
<feature type="domain" description="RCK C-terminal" evidence="8">
    <location>
        <begin position="369"/>
        <end position="449"/>
    </location>
</feature>
<keyword evidence="4" id="KW-0630">Potassium</keyword>
<sequence>MRIIIAGAGEVGFHLAKLLSFEAHDITLIDEKSERLHYADLRLDIKVMKGNATSIRVLKQADVKHTDLVIAVTSNETVNITICFLAKRLGAKQTIARVRNSEFIDNKNEINFSEYGIDELISTEELATKEIKMLLNQAAFNHMHEFEDGQLSLLGIILSKSAPFVGMSVKEAAATFPEIHFMPIAIQTNNSSNSIIPRGDTVFKSGDLAFFITVKEGVNELYKLTGKTREPVKNIMILGGSSVGRRVAKQLCNKHLNVKIIEKNKARALELADRLPNALVIHGDGRDIELLDEESIESMDVFIGATTSSEANIMACLIAKSKGVKKTIALAEIVDYSKLSHSIGIHSIINKKLLAANSIFKHVRKGDVLEIATLNNLDVEILEFQVREGSKITSKDIRDLNLPREATIGGVIRDGKGIIALGDFRIRTNDKVVVSCLSDTLKQVEKYFA</sequence>
<dbReference type="Gene3D" id="3.30.70.1450">
    <property type="entry name" value="Regulator of K+ conductance, C-terminal domain"/>
    <property type="match status" value="2"/>
</dbReference>
<dbReference type="PANTHER" id="PTHR43833">
    <property type="entry name" value="POTASSIUM CHANNEL PROTEIN 2-RELATED-RELATED"/>
    <property type="match status" value="1"/>
</dbReference>
<dbReference type="NCBIfam" id="NF007031">
    <property type="entry name" value="PRK09496.1-2"/>
    <property type="match status" value="1"/>
</dbReference>
<evidence type="ECO:0000259" key="7">
    <source>
        <dbReference type="PROSITE" id="PS51201"/>
    </source>
</evidence>
<evidence type="ECO:0000256" key="3">
    <source>
        <dbReference type="ARBA" id="ARBA00022538"/>
    </source>
</evidence>
<name>A0A5B7TZ84_9FLAO</name>
<dbReference type="KEGG" id="fbe:FF125_17195"/>
<accession>A0A5B7TZ84</accession>
<evidence type="ECO:0000259" key="8">
    <source>
        <dbReference type="PROSITE" id="PS51202"/>
    </source>
</evidence>
<evidence type="ECO:0000256" key="2">
    <source>
        <dbReference type="ARBA" id="ARBA00022448"/>
    </source>
</evidence>
<keyword evidence="2" id="KW-0813">Transport</keyword>
<reference evidence="9 10" key="1">
    <citation type="submission" date="2019-05" db="EMBL/GenBank/DDBJ databases">
        <title>Algicella ahnfeltiae gen. nov., sp. nov., a novel marine bacterium of the family Flavobacteriaceae isolated from a red alga.</title>
        <authorList>
            <person name="Nedashkovskaya O.I."/>
            <person name="Kukhlevskiy A.D."/>
            <person name="Kim S.-G."/>
            <person name="Zhukova N.V."/>
            <person name="Mikhailov V.V."/>
        </authorList>
    </citation>
    <scope>NUCLEOTIDE SEQUENCE [LARGE SCALE GENOMIC DNA]</scope>
    <source>
        <strain evidence="9 10">10Alg115</strain>
    </source>
</reference>
<evidence type="ECO:0000256" key="5">
    <source>
        <dbReference type="ARBA" id="ARBA00023027"/>
    </source>
</evidence>
<dbReference type="SUPFAM" id="SSF116726">
    <property type="entry name" value="TrkA C-terminal domain-like"/>
    <property type="match status" value="2"/>
</dbReference>
<dbReference type="PRINTS" id="PR00335">
    <property type="entry name" value="KUPTAKETRKA"/>
</dbReference>
<dbReference type="InterPro" id="IPR006036">
    <property type="entry name" value="K_uptake_TrkA"/>
</dbReference>
<dbReference type="SUPFAM" id="SSF51735">
    <property type="entry name" value="NAD(P)-binding Rossmann-fold domains"/>
    <property type="match status" value="2"/>
</dbReference>
<dbReference type="GO" id="GO:0015079">
    <property type="term" value="F:potassium ion transmembrane transporter activity"/>
    <property type="evidence" value="ECO:0007669"/>
    <property type="project" value="InterPro"/>
</dbReference>
<dbReference type="Pfam" id="PF02254">
    <property type="entry name" value="TrkA_N"/>
    <property type="match status" value="2"/>
</dbReference>
<dbReference type="InterPro" id="IPR036721">
    <property type="entry name" value="RCK_C_sf"/>
</dbReference>
<dbReference type="AlphaFoldDB" id="A0A5B7TZ84"/>
<dbReference type="Proteomes" id="UP000306229">
    <property type="component" value="Chromosome"/>
</dbReference>
<evidence type="ECO:0000256" key="6">
    <source>
        <dbReference type="ARBA" id="ARBA00023065"/>
    </source>
</evidence>
<gene>
    <name evidence="9" type="primary">trkA</name>
    <name evidence="9" type="ORF">FF125_17195</name>
</gene>
<evidence type="ECO:0000256" key="4">
    <source>
        <dbReference type="ARBA" id="ARBA00022958"/>
    </source>
</evidence>
<feature type="domain" description="RCK N-terminal" evidence="7">
    <location>
        <begin position="232"/>
        <end position="354"/>
    </location>
</feature>
<dbReference type="Pfam" id="PF02080">
    <property type="entry name" value="TrkA_C"/>
    <property type="match status" value="2"/>
</dbReference>
<dbReference type="PANTHER" id="PTHR43833:SF5">
    <property type="entry name" value="TRK SYSTEM POTASSIUM UPTAKE PROTEIN TRKA"/>
    <property type="match status" value="1"/>
</dbReference>
<dbReference type="InterPro" id="IPR036291">
    <property type="entry name" value="NAD(P)-bd_dom_sf"/>
</dbReference>
<keyword evidence="3" id="KW-0633">Potassium transport</keyword>
<feature type="domain" description="RCK N-terminal" evidence="7">
    <location>
        <begin position="1"/>
        <end position="121"/>
    </location>
</feature>
<dbReference type="RefSeq" id="WP_138950933.1">
    <property type="nucleotide sequence ID" value="NZ_CP040749.1"/>
</dbReference>
<dbReference type="GO" id="GO:0005886">
    <property type="term" value="C:plasma membrane"/>
    <property type="evidence" value="ECO:0007669"/>
    <property type="project" value="InterPro"/>
</dbReference>
<dbReference type="InterPro" id="IPR006037">
    <property type="entry name" value="RCK_C"/>
</dbReference>
<keyword evidence="10" id="KW-1185">Reference proteome</keyword>
<dbReference type="OrthoDB" id="9775180at2"/>
<evidence type="ECO:0000313" key="10">
    <source>
        <dbReference type="Proteomes" id="UP000306229"/>
    </source>
</evidence>
<dbReference type="NCBIfam" id="NF007039">
    <property type="entry name" value="PRK09496.3-2"/>
    <property type="match status" value="1"/>
</dbReference>
<dbReference type="EMBL" id="CP040749">
    <property type="protein sequence ID" value="QCX40097.1"/>
    <property type="molecule type" value="Genomic_DNA"/>
</dbReference>
<keyword evidence="6" id="KW-0406">Ion transport</keyword>
<dbReference type="PROSITE" id="PS51202">
    <property type="entry name" value="RCK_C"/>
    <property type="match status" value="2"/>
</dbReference>
<dbReference type="NCBIfam" id="NF007032">
    <property type="entry name" value="PRK09496.1-4"/>
    <property type="match status" value="1"/>
</dbReference>
<dbReference type="Gene3D" id="3.40.50.720">
    <property type="entry name" value="NAD(P)-binding Rossmann-like Domain"/>
    <property type="match status" value="2"/>
</dbReference>
<dbReference type="NCBIfam" id="NF007038">
    <property type="entry name" value="PRK09496.2-6"/>
    <property type="match status" value="1"/>
</dbReference>
<evidence type="ECO:0000256" key="1">
    <source>
        <dbReference type="ARBA" id="ARBA00017378"/>
    </source>
</evidence>
<dbReference type="InterPro" id="IPR050721">
    <property type="entry name" value="Trk_Ktr_HKT_K-transport"/>
</dbReference>
<organism evidence="9 10">
    <name type="scientific">Aureibaculum algae</name>
    <dbReference type="NCBI Taxonomy" id="2584122"/>
    <lineage>
        <taxon>Bacteria</taxon>
        <taxon>Pseudomonadati</taxon>
        <taxon>Bacteroidota</taxon>
        <taxon>Flavobacteriia</taxon>
        <taxon>Flavobacteriales</taxon>
        <taxon>Flavobacteriaceae</taxon>
        <taxon>Aureibaculum</taxon>
    </lineage>
</organism>
<protein>
    <recommendedName>
        <fullName evidence="1">Trk system potassium uptake protein TrkA</fullName>
    </recommendedName>
</protein>
<dbReference type="PROSITE" id="PS51201">
    <property type="entry name" value="RCK_N"/>
    <property type="match status" value="2"/>
</dbReference>